<reference evidence="2" key="1">
    <citation type="submission" date="2023-06" db="EMBL/GenBank/DDBJ databases">
        <title>Multi-omics analyses reveal the molecular pathogenesis toolkit of Lasiodiplodia hormozganensis, a cross-kingdom pathogen.</title>
        <authorList>
            <person name="Felix C."/>
            <person name="Meneses R."/>
            <person name="Goncalves M.F.M."/>
            <person name="Tilleman L."/>
            <person name="Duarte A.S."/>
            <person name="Jorrin-Novo J.V."/>
            <person name="Van De Peer Y."/>
            <person name="Deforce D."/>
            <person name="Van Nieuwerburgh F."/>
            <person name="Esteves A.C."/>
            <person name="Alves A."/>
        </authorList>
    </citation>
    <scope>NUCLEOTIDE SEQUENCE</scope>
    <source>
        <strain evidence="2">CBS 339.90</strain>
    </source>
</reference>
<feature type="compositionally biased region" description="Low complexity" evidence="1">
    <location>
        <begin position="189"/>
        <end position="213"/>
    </location>
</feature>
<feature type="compositionally biased region" description="Low complexity" evidence="1">
    <location>
        <begin position="233"/>
        <end position="242"/>
    </location>
</feature>
<evidence type="ECO:0000313" key="2">
    <source>
        <dbReference type="EMBL" id="KAK0650146.1"/>
    </source>
</evidence>
<feature type="compositionally biased region" description="Basic and acidic residues" evidence="1">
    <location>
        <begin position="738"/>
        <end position="774"/>
    </location>
</feature>
<name>A0AA39YCJ6_9PEZI</name>
<feature type="compositionally biased region" description="Basic and acidic residues" evidence="1">
    <location>
        <begin position="508"/>
        <end position="538"/>
    </location>
</feature>
<feature type="compositionally biased region" description="Low complexity" evidence="1">
    <location>
        <begin position="873"/>
        <end position="891"/>
    </location>
</feature>
<accession>A0AA39YCJ6</accession>
<feature type="region of interest" description="Disordered" evidence="1">
    <location>
        <begin position="1"/>
        <end position="88"/>
    </location>
</feature>
<evidence type="ECO:0000256" key="1">
    <source>
        <dbReference type="SAM" id="MobiDB-lite"/>
    </source>
</evidence>
<feature type="region of interest" description="Disordered" evidence="1">
    <location>
        <begin position="926"/>
        <end position="954"/>
    </location>
</feature>
<feature type="compositionally biased region" description="Polar residues" evidence="1">
    <location>
        <begin position="19"/>
        <end position="34"/>
    </location>
</feature>
<feature type="region of interest" description="Disordered" evidence="1">
    <location>
        <begin position="164"/>
        <end position="253"/>
    </location>
</feature>
<feature type="compositionally biased region" description="Basic and acidic residues" evidence="1">
    <location>
        <begin position="1004"/>
        <end position="1028"/>
    </location>
</feature>
<dbReference type="AlphaFoldDB" id="A0AA39YCJ6"/>
<feature type="compositionally biased region" description="Basic and acidic residues" evidence="1">
    <location>
        <begin position="421"/>
        <end position="433"/>
    </location>
</feature>
<evidence type="ECO:0000313" key="3">
    <source>
        <dbReference type="Proteomes" id="UP001175001"/>
    </source>
</evidence>
<feature type="region of interest" description="Disordered" evidence="1">
    <location>
        <begin position="315"/>
        <end position="341"/>
    </location>
</feature>
<gene>
    <name evidence="2" type="ORF">DIS24_g7119</name>
</gene>
<sequence>MERLKTYFTSPSRRRRDNSQGTLTPTTPSATGQSRDVDTVDEIAPRDTLGNQQQQQEGQQHQQSLRPRFLRKKSKREKKEDEDKDKYTFPNGIACAVTFLLRTRHKNGGNDNTNSNGNGAASSPSACEASVKELSIKGGVQLQQSTDVINPTDAQLQPLTLSAADNANNPASFDNNGDNPEGNTSDNVGGSPDDNLGDNLGDNLDGNPNGNSDETLDENPSDNLRDTLGNNQDGNPDDVSSNGDDDDDGSATITLPSHLIRHVSSFRGISPMSWERRGWSTPFSFNVRDFSVASSPSLSPADPRSIAARLAALKREEEEAGPSQSENRDERGETDSDNADDDYNADLSAWCHFLRALHTQEERSNSSHRSRSCSRGRSRHRRCRHCHHHDHHHHHHRRAIAAAATLSGEPATLDASGTGERGSRSRNGDGEHYPDEVYYKVEVIWKLACSFNEWLRQGERGRRRIRSGSPEPARRQLEQDQDQDQDQEPDQEQAQEQEQGEGQQLEQPEQHEQQEHQEQPEHQEHEEQQRQQEQHEQQQHQNEPSAEDLHEHRDQQDEQDSEPGEWAGMGMEQAMARPASVISEHFHSGGETTARKGGTRRRGSKTDGWTSPFASLIGKRRATHDDAHQDVAPLSPTSSYRHDDGGGAAAAAAAGSSSLVPARGDDEEATHREADFGQSKEATREGSTVDREDGRISQLDAITEERSDTGSTSTTRQRNTDGVEVDSSDNEHPSAAIHLDEDSGKQKGEDIALTSETKHVKKEENDTHAERDGVDSLDVSRPPLSVQDMVQQQLRQPTPSSSSAESASREADEVAQSCDSDQQSQHQQKQEEVIVDAHPLPHQPGVSSDDKISVGNQRPLSDETMEMESQKMSPCDTPDQPSSSSPQQDPTNHNLRADATGPARRQCGTNYYSTAGAKHSIYCKDSSTSCTNDSSYRTHGSTTYSTNSPDSAYTTGSKCWRNDSNYCRTADSSFCAKNSDYDASGPNYRADCYSDCRADRERGVRGNGRKWERAEVEGTEDVDSRGDGFGEGPAISPW</sequence>
<feature type="compositionally biased region" description="Basic and acidic residues" evidence="1">
    <location>
        <begin position="547"/>
        <end position="556"/>
    </location>
</feature>
<feature type="compositionally biased region" description="Low complexity" evidence="1">
    <location>
        <begin position="52"/>
        <end position="63"/>
    </location>
</feature>
<dbReference type="Proteomes" id="UP001175001">
    <property type="component" value="Unassembled WGS sequence"/>
</dbReference>
<keyword evidence="3" id="KW-1185">Reference proteome</keyword>
<feature type="compositionally biased region" description="Polar residues" evidence="1">
    <location>
        <begin position="164"/>
        <end position="188"/>
    </location>
</feature>
<feature type="region of interest" description="Disordered" evidence="1">
    <location>
        <begin position="1004"/>
        <end position="1038"/>
    </location>
</feature>
<feature type="compositionally biased region" description="Low complexity" evidence="1">
    <location>
        <begin position="816"/>
        <end position="827"/>
    </location>
</feature>
<feature type="region of interest" description="Disordered" evidence="1">
    <location>
        <begin position="106"/>
        <end position="126"/>
    </location>
</feature>
<feature type="region of interest" description="Disordered" evidence="1">
    <location>
        <begin position="460"/>
        <end position="910"/>
    </location>
</feature>
<feature type="compositionally biased region" description="Polar residues" evidence="1">
    <location>
        <begin position="788"/>
        <end position="799"/>
    </location>
</feature>
<feature type="compositionally biased region" description="Basic and acidic residues" evidence="1">
    <location>
        <begin position="77"/>
        <end position="87"/>
    </location>
</feature>
<organism evidence="2 3">
    <name type="scientific">Lasiodiplodia hormozganensis</name>
    <dbReference type="NCBI Taxonomy" id="869390"/>
    <lineage>
        <taxon>Eukaryota</taxon>
        <taxon>Fungi</taxon>
        <taxon>Dikarya</taxon>
        <taxon>Ascomycota</taxon>
        <taxon>Pezizomycotina</taxon>
        <taxon>Dothideomycetes</taxon>
        <taxon>Dothideomycetes incertae sedis</taxon>
        <taxon>Botryosphaeriales</taxon>
        <taxon>Botryosphaeriaceae</taxon>
        <taxon>Lasiodiplodia</taxon>
    </lineage>
</organism>
<feature type="compositionally biased region" description="Basic and acidic residues" evidence="1">
    <location>
        <begin position="681"/>
        <end position="695"/>
    </location>
</feature>
<feature type="compositionally biased region" description="Acidic residues" evidence="1">
    <location>
        <begin position="479"/>
        <end position="499"/>
    </location>
</feature>
<feature type="compositionally biased region" description="Low complexity" evidence="1">
    <location>
        <begin position="649"/>
        <end position="658"/>
    </location>
</feature>
<dbReference type="EMBL" id="JAUJDW010000039">
    <property type="protein sequence ID" value="KAK0650146.1"/>
    <property type="molecule type" value="Genomic_DNA"/>
</dbReference>
<protein>
    <submittedName>
        <fullName evidence="2">Uncharacterized protein</fullName>
    </submittedName>
</protein>
<proteinExistence type="predicted"/>
<feature type="compositionally biased region" description="Low complexity" evidence="1">
    <location>
        <begin position="109"/>
        <end position="126"/>
    </location>
</feature>
<feature type="region of interest" description="Disordered" evidence="1">
    <location>
        <begin position="410"/>
        <end position="433"/>
    </location>
</feature>
<comment type="caution">
    <text evidence="2">The sequence shown here is derived from an EMBL/GenBank/DDBJ whole genome shotgun (WGS) entry which is preliminary data.</text>
</comment>